<comment type="catalytic activity">
    <reaction evidence="2">
        <text>Thiol-dependent hydrolysis of ester, thioester, amide, peptide and isopeptide bonds formed by the C-terminal Gly of ubiquitin (a 76-residue protein attached to proteins as an intracellular targeting signal).</text>
        <dbReference type="EC" id="3.4.19.12"/>
    </reaction>
</comment>
<protein>
    <recommendedName>
        <fullName evidence="2">Ubiquitin carboxyl-terminal hydrolase</fullName>
        <ecNumber evidence="2">3.4.19.12</ecNumber>
    </recommendedName>
</protein>
<dbReference type="EMBL" id="CM035433">
    <property type="protein sequence ID" value="KAH7294341.1"/>
    <property type="molecule type" value="Genomic_DNA"/>
</dbReference>
<dbReference type="GO" id="GO:0005829">
    <property type="term" value="C:cytosol"/>
    <property type="evidence" value="ECO:0007669"/>
    <property type="project" value="TreeGrafter"/>
</dbReference>
<dbReference type="AlphaFoldDB" id="A0A8T2REM6"/>
<dbReference type="PROSITE" id="PS51257">
    <property type="entry name" value="PROKAR_LIPOPROTEIN"/>
    <property type="match status" value="1"/>
</dbReference>
<dbReference type="InterPro" id="IPR028889">
    <property type="entry name" value="USP"/>
</dbReference>
<evidence type="ECO:0000313" key="6">
    <source>
        <dbReference type="Proteomes" id="UP000825935"/>
    </source>
</evidence>
<dbReference type="InterPro" id="IPR038765">
    <property type="entry name" value="Papain-like_cys_pep_sf"/>
</dbReference>
<evidence type="ECO:0000256" key="3">
    <source>
        <dbReference type="SAM" id="MobiDB-lite"/>
    </source>
</evidence>
<sequence length="794" mass="87117">MVGTTTKGEEEVAAPSSIVTTAAAACTASIPRRRILFHSPLRTPSAPSCAALTPLNQPSSDAAISPLSHEAAPSSKPMSRINTPPLCSTLVKRIGAGLNNLGNTCFLNSVLQCLTYTPPLASYFQEGLHKTSCRVMGFCAMCSLETHVKQALSSPGRVISPNHLVKNLRCISRSFHMGRQEDAHEYMRYLIEALQKCCPLDAHVSGPSSARKNFIQRIFAGQLQSQVKCSVCAHPSNTYDPFLDLSLDIVKADSLLKALARFTATDILDGDNKYFCGKCRRKVKAHKQFKIHDAPHVLTIQFKRFSSSGGFGGKIDKNVHFDRTLDLSPYVNGKEGKVKYSLYGVLVHAGWSTHSGHYFCFVRTSADIWHRLDDSRVSQVSERSVLEQKAYILFYVREYEDQLSPNSRQHGSTAGKFDVSNTPNGGPKPELNGGSVGSKITHASNGHSSSKVVPKVPLTGFLPGNESCKMSGVTGTLKVCESARTENVDRALKSNGRIPEDGRSMDCQTGENDGKVITDGHTNGHPILNVERVATISELGLLSIKVNENDNGIISLKANGVDASTATKSNDSKVSAKANGGLHCEANQNKSVSSDGCGPNSAKGDISGRQKPEKGNSVSTRVLTNGIDAHKGSLLCEKKVVNLPLSCKAVPGWDDGENSMEDMPEKENMINGVAHCGYVLDEWDEEYDRGKRKKIRSQMLSQKQQELVEDFDHASKKRKKNYFAHDDGTTSVVSQEHSKTNPFQSLANEKAVRVRGEVLLKNHRKQERVICHKLFLKRHRFKHLSMKHQRKKKR</sequence>
<dbReference type="GO" id="GO:0004843">
    <property type="term" value="F:cysteine-type deubiquitinase activity"/>
    <property type="evidence" value="ECO:0007669"/>
    <property type="project" value="UniProtKB-UniRule"/>
</dbReference>
<dbReference type="EC" id="3.4.19.12" evidence="2"/>
<dbReference type="Pfam" id="PF00443">
    <property type="entry name" value="UCH"/>
    <property type="match status" value="1"/>
</dbReference>
<feature type="region of interest" description="Disordered" evidence="3">
    <location>
        <begin position="404"/>
        <end position="453"/>
    </location>
</feature>
<name>A0A8T2REM6_CERRI</name>
<dbReference type="OrthoDB" id="420187at2759"/>
<organism evidence="5 6">
    <name type="scientific">Ceratopteris richardii</name>
    <name type="common">Triangle waterfern</name>
    <dbReference type="NCBI Taxonomy" id="49495"/>
    <lineage>
        <taxon>Eukaryota</taxon>
        <taxon>Viridiplantae</taxon>
        <taxon>Streptophyta</taxon>
        <taxon>Embryophyta</taxon>
        <taxon>Tracheophyta</taxon>
        <taxon>Polypodiopsida</taxon>
        <taxon>Polypodiidae</taxon>
        <taxon>Polypodiales</taxon>
        <taxon>Pteridineae</taxon>
        <taxon>Pteridaceae</taxon>
        <taxon>Parkerioideae</taxon>
        <taxon>Ceratopteris</taxon>
    </lineage>
</organism>
<comment type="similarity">
    <text evidence="1 2">Belongs to the peptidase C19 family.</text>
</comment>
<keyword evidence="2" id="KW-0788">Thiol protease</keyword>
<feature type="region of interest" description="Disordered" evidence="3">
    <location>
        <begin position="585"/>
        <end position="619"/>
    </location>
</feature>
<dbReference type="GO" id="GO:0006508">
    <property type="term" value="P:proteolysis"/>
    <property type="evidence" value="ECO:0007669"/>
    <property type="project" value="UniProtKB-KW"/>
</dbReference>
<dbReference type="PROSITE" id="PS00973">
    <property type="entry name" value="USP_2"/>
    <property type="match status" value="1"/>
</dbReference>
<evidence type="ECO:0000256" key="2">
    <source>
        <dbReference type="RuleBase" id="RU366025"/>
    </source>
</evidence>
<dbReference type="SUPFAM" id="SSF54001">
    <property type="entry name" value="Cysteine proteinases"/>
    <property type="match status" value="1"/>
</dbReference>
<comment type="caution">
    <text evidence="5">The sequence shown here is derived from an EMBL/GenBank/DDBJ whole genome shotgun (WGS) entry which is preliminary data.</text>
</comment>
<dbReference type="GO" id="GO:0016579">
    <property type="term" value="P:protein deubiquitination"/>
    <property type="evidence" value="ECO:0007669"/>
    <property type="project" value="InterPro"/>
</dbReference>
<dbReference type="InterPro" id="IPR018200">
    <property type="entry name" value="USP_CS"/>
</dbReference>
<reference evidence="5" key="1">
    <citation type="submission" date="2021-08" db="EMBL/GenBank/DDBJ databases">
        <title>WGS assembly of Ceratopteris richardii.</title>
        <authorList>
            <person name="Marchant D.B."/>
            <person name="Chen G."/>
            <person name="Jenkins J."/>
            <person name="Shu S."/>
            <person name="Leebens-Mack J."/>
            <person name="Grimwood J."/>
            <person name="Schmutz J."/>
            <person name="Soltis P."/>
            <person name="Soltis D."/>
            <person name="Chen Z.-H."/>
        </authorList>
    </citation>
    <scope>NUCLEOTIDE SEQUENCE</scope>
    <source>
        <strain evidence="5">Whitten #5841</strain>
        <tissue evidence="5">Leaf</tissue>
    </source>
</reference>
<dbReference type="PROSITE" id="PS00972">
    <property type="entry name" value="USP_1"/>
    <property type="match status" value="1"/>
</dbReference>
<dbReference type="FunFam" id="3.90.70.10:FF:000078">
    <property type="entry name" value="Ubiquitin carboxyl-terminal hydrolase 23"/>
    <property type="match status" value="1"/>
</dbReference>
<feature type="domain" description="USP" evidence="4">
    <location>
        <begin position="96"/>
        <end position="398"/>
    </location>
</feature>
<dbReference type="PANTHER" id="PTHR24006">
    <property type="entry name" value="UBIQUITIN CARBOXYL-TERMINAL HYDROLASE"/>
    <property type="match status" value="1"/>
</dbReference>
<evidence type="ECO:0000256" key="1">
    <source>
        <dbReference type="ARBA" id="ARBA00009085"/>
    </source>
</evidence>
<keyword evidence="2" id="KW-0833">Ubl conjugation pathway</keyword>
<feature type="compositionally biased region" description="Polar residues" evidence="3">
    <location>
        <begin position="441"/>
        <end position="451"/>
    </location>
</feature>
<dbReference type="Proteomes" id="UP000825935">
    <property type="component" value="Chromosome 28"/>
</dbReference>
<comment type="function">
    <text evidence="2">Recognizes and hydrolyzes the peptide bond at the C-terminal Gly of ubiquitin. Involved in the processing of poly-ubiquitin precursors as well as that of ubiquitinated proteins.</text>
</comment>
<dbReference type="Gene3D" id="3.90.70.10">
    <property type="entry name" value="Cysteine proteinases"/>
    <property type="match status" value="1"/>
</dbReference>
<dbReference type="CDD" id="cd02661">
    <property type="entry name" value="Peptidase_C19E"/>
    <property type="match status" value="1"/>
</dbReference>
<gene>
    <name evidence="5" type="ORF">KP509_28G067600</name>
</gene>
<dbReference type="PANTHER" id="PTHR24006:SF663">
    <property type="entry name" value="UBIQUITIN CARBOXYL-TERMINAL HYDROLASE 23"/>
    <property type="match status" value="1"/>
</dbReference>
<keyword evidence="2" id="KW-0378">Hydrolase</keyword>
<evidence type="ECO:0000259" key="4">
    <source>
        <dbReference type="PROSITE" id="PS50235"/>
    </source>
</evidence>
<dbReference type="InterPro" id="IPR050164">
    <property type="entry name" value="Peptidase_C19"/>
</dbReference>
<dbReference type="GO" id="GO:0005634">
    <property type="term" value="C:nucleus"/>
    <property type="evidence" value="ECO:0007669"/>
    <property type="project" value="TreeGrafter"/>
</dbReference>
<accession>A0A8T2REM6</accession>
<keyword evidence="2" id="KW-0645">Protease</keyword>
<evidence type="ECO:0000313" key="5">
    <source>
        <dbReference type="EMBL" id="KAH7294341.1"/>
    </source>
</evidence>
<dbReference type="EMBL" id="CM035433">
    <property type="protein sequence ID" value="KAH7294342.1"/>
    <property type="molecule type" value="Genomic_DNA"/>
</dbReference>
<dbReference type="InterPro" id="IPR001394">
    <property type="entry name" value="Peptidase_C19_UCH"/>
</dbReference>
<dbReference type="PROSITE" id="PS50235">
    <property type="entry name" value="USP_3"/>
    <property type="match status" value="1"/>
</dbReference>
<keyword evidence="6" id="KW-1185">Reference proteome</keyword>
<proteinExistence type="inferred from homology"/>